<sequence>MATDQRSHSTSQFAKATKHWGFYKQPRQAKTLARALEATALADPEPSGAIFDIEVDALDPADENESLFHIDNTLSPDFDIPKNAKDDEDSCREEPPENQSIEQPVPHSECQESNGYYERIRSPDSITFEIFPPPGPGSKSKKVSDVRHNARVAFRLFGMLLPLSRFF</sequence>
<name>A0A8H5USS8_9HYPO</name>
<evidence type="ECO:0000256" key="1">
    <source>
        <dbReference type="SAM" id="MobiDB-lite"/>
    </source>
</evidence>
<protein>
    <submittedName>
        <fullName evidence="2">Uncharacterized protein</fullName>
    </submittedName>
</protein>
<dbReference type="AlphaFoldDB" id="A0A8H5USS8"/>
<dbReference type="OrthoDB" id="5085187at2759"/>
<reference evidence="2 3" key="1">
    <citation type="submission" date="2020-05" db="EMBL/GenBank/DDBJ databases">
        <title>Identification and distribution of gene clusters putatively required for synthesis of sphingolipid metabolism inhibitors in phylogenetically diverse species of the filamentous fungus Fusarium.</title>
        <authorList>
            <person name="Kim H.-S."/>
            <person name="Busman M."/>
            <person name="Brown D.W."/>
            <person name="Divon H."/>
            <person name="Uhlig S."/>
            <person name="Proctor R.H."/>
        </authorList>
    </citation>
    <scope>NUCLEOTIDE SEQUENCE [LARGE SCALE GENOMIC DNA]</scope>
    <source>
        <strain evidence="2 3">NRRL 36939</strain>
    </source>
</reference>
<gene>
    <name evidence="2" type="ORF">FPCIR_3324</name>
</gene>
<accession>A0A8H5USS8</accession>
<organism evidence="2 3">
    <name type="scientific">Fusarium pseudocircinatum</name>
    <dbReference type="NCBI Taxonomy" id="56676"/>
    <lineage>
        <taxon>Eukaryota</taxon>
        <taxon>Fungi</taxon>
        <taxon>Dikarya</taxon>
        <taxon>Ascomycota</taxon>
        <taxon>Pezizomycotina</taxon>
        <taxon>Sordariomycetes</taxon>
        <taxon>Hypocreomycetidae</taxon>
        <taxon>Hypocreales</taxon>
        <taxon>Nectriaceae</taxon>
        <taxon>Fusarium</taxon>
        <taxon>Fusarium fujikuroi species complex</taxon>
    </lineage>
</organism>
<proteinExistence type="predicted"/>
<keyword evidence="3" id="KW-1185">Reference proteome</keyword>
<comment type="caution">
    <text evidence="2">The sequence shown here is derived from an EMBL/GenBank/DDBJ whole genome shotgun (WGS) entry which is preliminary data.</text>
</comment>
<evidence type="ECO:0000313" key="2">
    <source>
        <dbReference type="EMBL" id="KAF5598051.1"/>
    </source>
</evidence>
<dbReference type="Proteomes" id="UP000546213">
    <property type="component" value="Unassembled WGS sequence"/>
</dbReference>
<evidence type="ECO:0000313" key="3">
    <source>
        <dbReference type="Proteomes" id="UP000546213"/>
    </source>
</evidence>
<dbReference type="EMBL" id="JAAOAS010000069">
    <property type="protein sequence ID" value="KAF5598051.1"/>
    <property type="molecule type" value="Genomic_DNA"/>
</dbReference>
<feature type="region of interest" description="Disordered" evidence="1">
    <location>
        <begin position="70"/>
        <end position="116"/>
    </location>
</feature>